<evidence type="ECO:0000256" key="5">
    <source>
        <dbReference type="SAM" id="Phobius"/>
    </source>
</evidence>
<keyword evidence="7" id="KW-1185">Reference proteome</keyword>
<dbReference type="EMBL" id="WTYN01000001">
    <property type="protein sequence ID" value="MXO63091.1"/>
    <property type="molecule type" value="Genomic_DNA"/>
</dbReference>
<evidence type="ECO:0000256" key="1">
    <source>
        <dbReference type="ARBA" id="ARBA00004141"/>
    </source>
</evidence>
<evidence type="ECO:0000256" key="3">
    <source>
        <dbReference type="ARBA" id="ARBA00022989"/>
    </source>
</evidence>
<protein>
    <submittedName>
        <fullName evidence="6">Disulfide bond formation protein B</fullName>
    </submittedName>
</protein>
<feature type="transmembrane region" description="Helical" evidence="5">
    <location>
        <begin position="125"/>
        <end position="152"/>
    </location>
</feature>
<dbReference type="GO" id="GO:0006457">
    <property type="term" value="P:protein folding"/>
    <property type="evidence" value="ECO:0007669"/>
    <property type="project" value="InterPro"/>
</dbReference>
<evidence type="ECO:0000256" key="4">
    <source>
        <dbReference type="ARBA" id="ARBA00023136"/>
    </source>
</evidence>
<reference evidence="6 7" key="1">
    <citation type="submission" date="2019-12" db="EMBL/GenBank/DDBJ databases">
        <title>Genomic-based taxomic classification of the family Erythrobacteraceae.</title>
        <authorList>
            <person name="Xu L."/>
        </authorList>
    </citation>
    <scope>NUCLEOTIDE SEQUENCE [LARGE SCALE GENOMIC DNA]</scope>
    <source>
        <strain evidence="6 7">MCCC 1A09965</strain>
    </source>
</reference>
<keyword evidence="3 5" id="KW-1133">Transmembrane helix</keyword>
<dbReference type="InterPro" id="IPR023380">
    <property type="entry name" value="DsbB-like_sf"/>
</dbReference>
<dbReference type="OrthoDB" id="9808637at2"/>
<comment type="caution">
    <text evidence="6">The sequence shown here is derived from an EMBL/GenBank/DDBJ whole genome shotgun (WGS) entry which is preliminary data.</text>
</comment>
<keyword evidence="2 5" id="KW-0812">Transmembrane</keyword>
<accession>A0A844YG10</accession>
<comment type="subcellular location">
    <subcellularLocation>
        <location evidence="1">Membrane</location>
        <topology evidence="1">Multi-pass membrane protein</topology>
    </subcellularLocation>
</comment>
<dbReference type="Gene3D" id="1.20.1550.10">
    <property type="entry name" value="DsbB-like"/>
    <property type="match status" value="1"/>
</dbReference>
<dbReference type="RefSeq" id="WP_160674141.1">
    <property type="nucleotide sequence ID" value="NZ_WTYN01000001.1"/>
</dbReference>
<dbReference type="SUPFAM" id="SSF158442">
    <property type="entry name" value="DsbB-like"/>
    <property type="match status" value="1"/>
</dbReference>
<proteinExistence type="predicted"/>
<evidence type="ECO:0000313" key="7">
    <source>
        <dbReference type="Proteomes" id="UP000445582"/>
    </source>
</evidence>
<keyword evidence="4 5" id="KW-0472">Membrane</keyword>
<evidence type="ECO:0000313" key="6">
    <source>
        <dbReference type="EMBL" id="MXO63091.1"/>
    </source>
</evidence>
<organism evidence="6 7">
    <name type="scientific">Qipengyuania oceanensis</name>
    <dbReference type="NCBI Taxonomy" id="1463597"/>
    <lineage>
        <taxon>Bacteria</taxon>
        <taxon>Pseudomonadati</taxon>
        <taxon>Pseudomonadota</taxon>
        <taxon>Alphaproteobacteria</taxon>
        <taxon>Sphingomonadales</taxon>
        <taxon>Erythrobacteraceae</taxon>
        <taxon>Qipengyuania</taxon>
    </lineage>
</organism>
<dbReference type="GO" id="GO:0015035">
    <property type="term" value="F:protein-disulfide reductase activity"/>
    <property type="evidence" value="ECO:0007669"/>
    <property type="project" value="InterPro"/>
</dbReference>
<gene>
    <name evidence="6" type="ORF">GRI48_08715</name>
</gene>
<feature type="transmembrane region" description="Helical" evidence="5">
    <location>
        <begin position="68"/>
        <end position="87"/>
    </location>
</feature>
<sequence>MAEDPSARLARQLALATPALLLGGALVSQYGFGLYPCEMCMWQRYPHYAALGFALLANFAQPRRMWTAAAALAILVSGAIGLFHAGVEYHWWEGITGCALTADTTGTDALEAIMNAPLVRCDAPAWTLFGISLAGWNFLFSTASGLGILWLLSRSARQG</sequence>
<dbReference type="Proteomes" id="UP000445582">
    <property type="component" value="Unassembled WGS sequence"/>
</dbReference>
<evidence type="ECO:0000256" key="2">
    <source>
        <dbReference type="ARBA" id="ARBA00022692"/>
    </source>
</evidence>
<dbReference type="GO" id="GO:0016020">
    <property type="term" value="C:membrane"/>
    <property type="evidence" value="ECO:0007669"/>
    <property type="project" value="UniProtKB-SubCell"/>
</dbReference>
<name>A0A844YG10_9SPHN</name>
<dbReference type="InterPro" id="IPR003752">
    <property type="entry name" value="DiS_bond_form_DsbB/BdbC"/>
</dbReference>
<dbReference type="AlphaFoldDB" id="A0A844YG10"/>
<dbReference type="Pfam" id="PF02600">
    <property type="entry name" value="DsbB"/>
    <property type="match status" value="1"/>
</dbReference>